<accession>A0A9P5ZZ88</accession>
<evidence type="ECO:0000256" key="1">
    <source>
        <dbReference type="SAM" id="SignalP"/>
    </source>
</evidence>
<reference evidence="2" key="1">
    <citation type="submission" date="2020-11" db="EMBL/GenBank/DDBJ databases">
        <authorList>
            <consortium name="DOE Joint Genome Institute"/>
            <person name="Ahrendt S."/>
            <person name="Riley R."/>
            <person name="Andreopoulos W."/>
            <person name="Labutti K."/>
            <person name="Pangilinan J."/>
            <person name="Ruiz-Duenas F.J."/>
            <person name="Barrasa J.M."/>
            <person name="Sanchez-Garcia M."/>
            <person name="Camarero S."/>
            <person name="Miyauchi S."/>
            <person name="Serrano A."/>
            <person name="Linde D."/>
            <person name="Babiker R."/>
            <person name="Drula E."/>
            <person name="Ayuso-Fernandez I."/>
            <person name="Pacheco R."/>
            <person name="Padilla G."/>
            <person name="Ferreira P."/>
            <person name="Barriuso J."/>
            <person name="Kellner H."/>
            <person name="Castanera R."/>
            <person name="Alfaro M."/>
            <person name="Ramirez L."/>
            <person name="Pisabarro A.G."/>
            <person name="Kuo A."/>
            <person name="Tritt A."/>
            <person name="Lipzen A."/>
            <person name="He G."/>
            <person name="Yan M."/>
            <person name="Ng V."/>
            <person name="Cullen D."/>
            <person name="Martin F."/>
            <person name="Rosso M.-N."/>
            <person name="Henrissat B."/>
            <person name="Hibbett D."/>
            <person name="Martinez A.T."/>
            <person name="Grigoriev I.V."/>
        </authorList>
    </citation>
    <scope>NUCLEOTIDE SEQUENCE</scope>
    <source>
        <strain evidence="2">ATCC 90797</strain>
    </source>
</reference>
<name>A0A9P5ZZ88_PLEER</name>
<gene>
    <name evidence="2" type="ORF">BDN71DRAFT_1431805</name>
</gene>
<evidence type="ECO:0000313" key="2">
    <source>
        <dbReference type="EMBL" id="KAF9494446.1"/>
    </source>
</evidence>
<feature type="signal peptide" evidence="1">
    <location>
        <begin position="1"/>
        <end position="21"/>
    </location>
</feature>
<dbReference type="EMBL" id="MU154573">
    <property type="protein sequence ID" value="KAF9494446.1"/>
    <property type="molecule type" value="Genomic_DNA"/>
</dbReference>
<proteinExistence type="predicted"/>
<feature type="chain" id="PRO_5040428491" evidence="1">
    <location>
        <begin position="22"/>
        <end position="127"/>
    </location>
</feature>
<sequence length="127" mass="14077">MASNVFVTIIVTVSVMTEVSTESSIGQATGFAMIICRFEVIQPHQYARAITTTPPSESMASIILKVLNNLTHVYYLGLDLGEYQHIFLHEEEEEEEEEEEGPGLEDLLYLVQPTVGVMVVVVKAGFL</sequence>
<dbReference type="Proteomes" id="UP000807025">
    <property type="component" value="Unassembled WGS sequence"/>
</dbReference>
<keyword evidence="1" id="KW-0732">Signal</keyword>
<protein>
    <submittedName>
        <fullName evidence="2">Uncharacterized protein</fullName>
    </submittedName>
</protein>
<dbReference type="AlphaFoldDB" id="A0A9P5ZZ88"/>
<organism evidence="2 3">
    <name type="scientific">Pleurotus eryngii</name>
    <name type="common">Boletus of the steppes</name>
    <dbReference type="NCBI Taxonomy" id="5323"/>
    <lineage>
        <taxon>Eukaryota</taxon>
        <taxon>Fungi</taxon>
        <taxon>Dikarya</taxon>
        <taxon>Basidiomycota</taxon>
        <taxon>Agaricomycotina</taxon>
        <taxon>Agaricomycetes</taxon>
        <taxon>Agaricomycetidae</taxon>
        <taxon>Agaricales</taxon>
        <taxon>Pleurotineae</taxon>
        <taxon>Pleurotaceae</taxon>
        <taxon>Pleurotus</taxon>
    </lineage>
</organism>
<comment type="caution">
    <text evidence="2">The sequence shown here is derived from an EMBL/GenBank/DDBJ whole genome shotgun (WGS) entry which is preliminary data.</text>
</comment>
<evidence type="ECO:0000313" key="3">
    <source>
        <dbReference type="Proteomes" id="UP000807025"/>
    </source>
</evidence>
<keyword evidence="3" id="KW-1185">Reference proteome</keyword>